<sequence>MPIDIHLHDTGETGTDIAERTRAAGLHGRVTASHAFAVAELSCQDVDSAADLVAEADIALTTAALSATTVLPFRRLAQRGVRVGLVARDGRLL</sequence>
<name>K8XP19_RHOOP</name>
<dbReference type="Gene3D" id="3.20.20.140">
    <property type="entry name" value="Metal-dependent hydrolases"/>
    <property type="match status" value="1"/>
</dbReference>
<accession>K8XP19</accession>
<gene>
    <name evidence="1" type="ORF">WSS_A30794</name>
</gene>
<dbReference type="EMBL" id="AJYC02000099">
    <property type="protein sequence ID" value="EKT78825.1"/>
    <property type="molecule type" value="Genomic_DNA"/>
</dbReference>
<dbReference type="InterPro" id="IPR032466">
    <property type="entry name" value="Metal_Hydrolase"/>
</dbReference>
<evidence type="ECO:0000313" key="1">
    <source>
        <dbReference type="EMBL" id="EKT78825.1"/>
    </source>
</evidence>
<dbReference type="Proteomes" id="UP000005951">
    <property type="component" value="Unassembled WGS sequence"/>
</dbReference>
<comment type="caution">
    <text evidence="1">The sequence shown here is derived from an EMBL/GenBank/DDBJ whole genome shotgun (WGS) entry which is preliminary data.</text>
</comment>
<organism evidence="1 2">
    <name type="scientific">Rhodococcus opacus M213</name>
    <dbReference type="NCBI Taxonomy" id="1129896"/>
    <lineage>
        <taxon>Bacteria</taxon>
        <taxon>Bacillati</taxon>
        <taxon>Actinomycetota</taxon>
        <taxon>Actinomycetes</taxon>
        <taxon>Mycobacteriales</taxon>
        <taxon>Nocardiaceae</taxon>
        <taxon>Rhodococcus</taxon>
    </lineage>
</organism>
<dbReference type="RefSeq" id="WP_005261949.1">
    <property type="nucleotide sequence ID" value="NZ_AJYC02000099.1"/>
</dbReference>
<dbReference type="AlphaFoldDB" id="K8XP19"/>
<protein>
    <submittedName>
        <fullName evidence="1">Cytosine deaminase</fullName>
    </submittedName>
</protein>
<evidence type="ECO:0000313" key="2">
    <source>
        <dbReference type="Proteomes" id="UP000005951"/>
    </source>
</evidence>
<proteinExistence type="predicted"/>
<reference evidence="1 2" key="1">
    <citation type="journal article" date="2013" name="Genome Announc.">
        <title>Draft Genome Sequence of Rhodococcus opacus Strain M213 Shows a Diverse Catabolic Potential.</title>
        <authorList>
            <person name="Pathak A."/>
            <person name="Green S.J."/>
            <person name="Ogram A."/>
            <person name="Chauhan A."/>
        </authorList>
    </citation>
    <scope>NUCLEOTIDE SEQUENCE [LARGE SCALE GENOMIC DNA]</scope>
    <source>
        <strain evidence="1 2">M213</strain>
    </source>
</reference>
<dbReference type="SUPFAM" id="SSF51556">
    <property type="entry name" value="Metallo-dependent hydrolases"/>
    <property type="match status" value="1"/>
</dbReference>